<dbReference type="EMBL" id="FNVA01000007">
    <property type="protein sequence ID" value="SEG62118.1"/>
    <property type="molecule type" value="Genomic_DNA"/>
</dbReference>
<dbReference type="OrthoDB" id="122568at2"/>
<sequence length="140" mass="15508">MIPRVHTEPHERPAAAAASGLSVDVRCFSYEERRTVLPALLDAVSTTGGWILDRQVLPSGRVEFWFEVQLRSIMELYSAVVGAGMEFTRAGHRDLTSLCTLRQNTPVAGCHRLISIRMEVSFLDEDEHSLPMVASRAALA</sequence>
<evidence type="ECO:0000313" key="2">
    <source>
        <dbReference type="Proteomes" id="UP000236728"/>
    </source>
</evidence>
<name>A0A1H6BN36_9BACT</name>
<proteinExistence type="predicted"/>
<dbReference type="RefSeq" id="WP_103934714.1">
    <property type="nucleotide sequence ID" value="NZ_FNVA01000007.1"/>
</dbReference>
<protein>
    <submittedName>
        <fullName evidence="1">Uncharacterized protein</fullName>
    </submittedName>
</protein>
<dbReference type="Proteomes" id="UP000236728">
    <property type="component" value="Unassembled WGS sequence"/>
</dbReference>
<reference evidence="1 2" key="1">
    <citation type="submission" date="2016-10" db="EMBL/GenBank/DDBJ databases">
        <authorList>
            <person name="de Groot N.N."/>
        </authorList>
    </citation>
    <scope>NUCLEOTIDE SEQUENCE [LARGE SCALE GENOMIC DNA]</scope>
    <source>
        <strain evidence="1 2">DSM 22489</strain>
    </source>
</reference>
<organism evidence="1 2">
    <name type="scientific">Bryocella elongata</name>
    <dbReference type="NCBI Taxonomy" id="863522"/>
    <lineage>
        <taxon>Bacteria</taxon>
        <taxon>Pseudomonadati</taxon>
        <taxon>Acidobacteriota</taxon>
        <taxon>Terriglobia</taxon>
        <taxon>Terriglobales</taxon>
        <taxon>Acidobacteriaceae</taxon>
        <taxon>Bryocella</taxon>
    </lineage>
</organism>
<evidence type="ECO:0000313" key="1">
    <source>
        <dbReference type="EMBL" id="SEG62118.1"/>
    </source>
</evidence>
<dbReference type="AlphaFoldDB" id="A0A1H6BN36"/>
<gene>
    <name evidence="1" type="ORF">SAMN05421819_3870</name>
</gene>
<accession>A0A1H6BN36</accession>
<keyword evidence="2" id="KW-1185">Reference proteome</keyword>